<feature type="region of interest" description="Disordered" evidence="1">
    <location>
        <begin position="127"/>
        <end position="174"/>
    </location>
</feature>
<feature type="compositionally biased region" description="Basic residues" evidence="1">
    <location>
        <begin position="154"/>
        <end position="167"/>
    </location>
</feature>
<evidence type="ECO:0000313" key="2">
    <source>
        <dbReference type="EMBL" id="KAG7428437.1"/>
    </source>
</evidence>
<protein>
    <submittedName>
        <fullName evidence="2">Uncharacterized protein</fullName>
    </submittedName>
</protein>
<name>A0A8J5ULH4_FUSOX</name>
<reference evidence="2" key="1">
    <citation type="submission" date="2021-04" db="EMBL/GenBank/DDBJ databases">
        <title>First draft genome resource for Brassicaceae pathogens Fusarium oxysporum f. sp. raphani and Fusarium oxysporum f. sp. rapae.</title>
        <authorList>
            <person name="Asai S."/>
        </authorList>
    </citation>
    <scope>NUCLEOTIDE SEQUENCE</scope>
    <source>
        <strain evidence="2">Tf1262</strain>
    </source>
</reference>
<proteinExistence type="predicted"/>
<comment type="caution">
    <text evidence="2">The sequence shown here is derived from an EMBL/GenBank/DDBJ whole genome shotgun (WGS) entry which is preliminary data.</text>
</comment>
<evidence type="ECO:0000313" key="3">
    <source>
        <dbReference type="Proteomes" id="UP000693942"/>
    </source>
</evidence>
<dbReference type="AlphaFoldDB" id="A0A8J5ULH4"/>
<dbReference type="EMBL" id="JAELUR010000008">
    <property type="protein sequence ID" value="KAG7428437.1"/>
    <property type="molecule type" value="Genomic_DNA"/>
</dbReference>
<sequence>MSSFNKALQRDPRFEELPKENQKRIMKYLELQTNLCVDIASIFSISDPGELREALQDTFSVMPNIFLSDQRILREIVDLAFVPDEMPPSPTPLDADELSRRLAEVQRSRSVTVWFWSWISGLFPAKKPEATQQEPVKGTKRSREDDDEEDPPRRIKVIRKCKSRRVVNKQNSGP</sequence>
<gene>
    <name evidence="2" type="ORF">Forpi1262_v011150</name>
</gene>
<organism evidence="2 3">
    <name type="scientific">Fusarium oxysporum f. sp. raphani</name>
    <dbReference type="NCBI Taxonomy" id="96318"/>
    <lineage>
        <taxon>Eukaryota</taxon>
        <taxon>Fungi</taxon>
        <taxon>Dikarya</taxon>
        <taxon>Ascomycota</taxon>
        <taxon>Pezizomycotina</taxon>
        <taxon>Sordariomycetes</taxon>
        <taxon>Hypocreomycetidae</taxon>
        <taxon>Hypocreales</taxon>
        <taxon>Nectriaceae</taxon>
        <taxon>Fusarium</taxon>
        <taxon>Fusarium oxysporum species complex</taxon>
    </lineage>
</organism>
<dbReference type="Proteomes" id="UP000693942">
    <property type="component" value="Unassembled WGS sequence"/>
</dbReference>
<evidence type="ECO:0000256" key="1">
    <source>
        <dbReference type="SAM" id="MobiDB-lite"/>
    </source>
</evidence>
<accession>A0A8J5ULH4</accession>